<evidence type="ECO:0000313" key="2">
    <source>
        <dbReference type="Proteomes" id="UP000002164"/>
    </source>
</evidence>
<sequence>MYFNANDVTSFLGQKDFIDTAIVPLISIDLASEKMKQSGAEVDFLMSLTSFIEQQFKGRLLVMPPVSYMASLKNEELPKQFETHIT</sequence>
<proteinExistence type="predicted"/>
<dbReference type="Pfam" id="PF10673">
    <property type="entry name" value="DUF2487"/>
    <property type="match status" value="1"/>
</dbReference>
<organism evidence="1 2">
    <name type="scientific">Lysinibacillus sphaericus (strain C3-41)</name>
    <dbReference type="NCBI Taxonomy" id="444177"/>
    <lineage>
        <taxon>Bacteria</taxon>
        <taxon>Bacillati</taxon>
        <taxon>Bacillota</taxon>
        <taxon>Bacilli</taxon>
        <taxon>Bacillales</taxon>
        <taxon>Bacillaceae</taxon>
        <taxon>Lysinibacillus</taxon>
    </lineage>
</organism>
<dbReference type="HOGENOM" id="CLU_2494159_0_0_9"/>
<dbReference type="InterPro" id="IPR019615">
    <property type="entry name" value="DUF2487"/>
</dbReference>
<reference evidence="1 2" key="1">
    <citation type="journal article" date="2008" name="J. Bacteriol.">
        <title>Complete genome sequence of the mosquitocidal bacterium Bacillus sphaericus C3-41 and comparison with those of closely related Bacillus species.</title>
        <authorList>
            <person name="Hu X."/>
            <person name="Fan W."/>
            <person name="Han B."/>
            <person name="Liu H."/>
            <person name="Zheng D."/>
            <person name="Li Q."/>
            <person name="Dong W."/>
            <person name="Yan J."/>
            <person name="Gao M."/>
            <person name="Berry C."/>
            <person name="Yuan Z."/>
        </authorList>
    </citation>
    <scope>NUCLEOTIDE SEQUENCE [LARGE SCALE GENOMIC DNA]</scope>
    <source>
        <strain evidence="1 2">C3-41</strain>
    </source>
</reference>
<dbReference type="RefSeq" id="WP_012293652.1">
    <property type="nucleotide sequence ID" value="NC_010382.1"/>
</dbReference>
<dbReference type="KEGG" id="lsp:Bsph_1969"/>
<protein>
    <submittedName>
        <fullName evidence="1">Uncharacterized protein</fullName>
    </submittedName>
</protein>
<dbReference type="Proteomes" id="UP000002164">
    <property type="component" value="Chromosome"/>
</dbReference>
<dbReference type="AlphaFoldDB" id="B1HTE0"/>
<dbReference type="EMBL" id="CP000817">
    <property type="protein sequence ID" value="ACA39556.1"/>
    <property type="molecule type" value="Genomic_DNA"/>
</dbReference>
<name>B1HTE0_LYSSC</name>
<accession>B1HTE0</accession>
<evidence type="ECO:0000313" key="1">
    <source>
        <dbReference type="EMBL" id="ACA39556.1"/>
    </source>
</evidence>
<dbReference type="EnsemblBacteria" id="ACA39556">
    <property type="protein sequence ID" value="ACA39556"/>
    <property type="gene ID" value="Bsph_1969"/>
</dbReference>
<gene>
    <name evidence="1" type="ordered locus">Bsph_1969</name>
</gene>